<evidence type="ECO:0000313" key="3">
    <source>
        <dbReference type="Proteomes" id="UP000503840"/>
    </source>
</evidence>
<dbReference type="PANTHER" id="PTHR30203">
    <property type="entry name" value="OUTER MEMBRANE CATION EFFLUX PROTEIN"/>
    <property type="match status" value="1"/>
</dbReference>
<name>A0A7J0BFN9_9BACT</name>
<proteinExistence type="inferred from homology"/>
<dbReference type="PANTHER" id="PTHR30203:SF24">
    <property type="entry name" value="BLR4935 PROTEIN"/>
    <property type="match status" value="1"/>
</dbReference>
<protein>
    <submittedName>
        <fullName evidence="2">RND transporter</fullName>
    </submittedName>
</protein>
<dbReference type="SUPFAM" id="SSF56954">
    <property type="entry name" value="Outer membrane efflux proteins (OEP)"/>
    <property type="match status" value="1"/>
</dbReference>
<dbReference type="Pfam" id="PF02321">
    <property type="entry name" value="OEP"/>
    <property type="match status" value="2"/>
</dbReference>
<evidence type="ECO:0000256" key="1">
    <source>
        <dbReference type="ARBA" id="ARBA00007613"/>
    </source>
</evidence>
<reference evidence="2 3" key="1">
    <citation type="submission" date="2020-05" db="EMBL/GenBank/DDBJ databases">
        <title>Draft genome sequence of Desulfovibrio sp. strain HN2T.</title>
        <authorList>
            <person name="Ueno A."/>
            <person name="Tamazawa S."/>
            <person name="Tamamura S."/>
            <person name="Murakami T."/>
            <person name="Kiyama T."/>
            <person name="Inomata H."/>
            <person name="Amano Y."/>
            <person name="Miyakawa K."/>
            <person name="Tamaki H."/>
            <person name="Naganuma T."/>
            <person name="Kaneko K."/>
        </authorList>
    </citation>
    <scope>NUCLEOTIDE SEQUENCE [LARGE SCALE GENOMIC DNA]</scope>
    <source>
        <strain evidence="2 3">HN2</strain>
    </source>
</reference>
<accession>A0A7J0BFN9</accession>
<dbReference type="EMBL" id="BLVO01000012">
    <property type="protein sequence ID" value="GFM32500.1"/>
    <property type="molecule type" value="Genomic_DNA"/>
</dbReference>
<dbReference type="Proteomes" id="UP000503840">
    <property type="component" value="Unassembled WGS sequence"/>
</dbReference>
<gene>
    <name evidence="2" type="ORF">DSM101010T_08650</name>
</gene>
<dbReference type="GO" id="GO:0015562">
    <property type="term" value="F:efflux transmembrane transporter activity"/>
    <property type="evidence" value="ECO:0007669"/>
    <property type="project" value="InterPro"/>
</dbReference>
<dbReference type="AlphaFoldDB" id="A0A7J0BFN9"/>
<comment type="similarity">
    <text evidence="1">Belongs to the outer membrane factor (OMF) (TC 1.B.17) family.</text>
</comment>
<evidence type="ECO:0000313" key="2">
    <source>
        <dbReference type="EMBL" id="GFM32500.1"/>
    </source>
</evidence>
<sequence>MAALATLAMHGVARAQEPVSIAPLPAYLKTAAENNGELQAAFARWRAAVQKAPQASVMPDPELRFGYFIEPVETRTGPQRWRYGISQKFPWPGKLSDKEQIALHEADTLRAQAEGTKLALYRDVKNAFYEYAYLERAINITRENEELLQYLEDVARARYAAGGTPYSDVLRTQVELDKLGERLRSMQDLRTPLGARLNAAMGRETNEPVQVPDAVPVMEISMNDDILRTALKENNPALHGYDAQAEKAKSAASLAERNYFPDVTLGLESIYTDRPRNNADMFNKGDDPLIASIGINLPIWRSGRDAAVIESKEMLLAAHRGRQGKQDSLLADLELALFRYRDAGRRIELYKDTLLPRAEQAIEVSLQAYQSGKASFSDITETQKSYLELHLAYARALTDQAQRIADMEALTGGEIPCKYHGSVLEKPSLPESDLKTTIK</sequence>
<dbReference type="InterPro" id="IPR003423">
    <property type="entry name" value="OMP_efflux"/>
</dbReference>
<organism evidence="2 3">
    <name type="scientific">Desulfovibrio subterraneus</name>
    <dbReference type="NCBI Taxonomy" id="2718620"/>
    <lineage>
        <taxon>Bacteria</taxon>
        <taxon>Pseudomonadati</taxon>
        <taxon>Thermodesulfobacteriota</taxon>
        <taxon>Desulfovibrionia</taxon>
        <taxon>Desulfovibrionales</taxon>
        <taxon>Desulfovibrionaceae</taxon>
        <taxon>Desulfovibrio</taxon>
    </lineage>
</organism>
<keyword evidence="3" id="KW-1185">Reference proteome</keyword>
<comment type="caution">
    <text evidence="2">The sequence shown here is derived from an EMBL/GenBank/DDBJ whole genome shotgun (WGS) entry which is preliminary data.</text>
</comment>
<dbReference type="InterPro" id="IPR010131">
    <property type="entry name" value="MdtP/NodT-like"/>
</dbReference>
<dbReference type="Gene3D" id="1.20.1600.10">
    <property type="entry name" value="Outer membrane efflux proteins (OEP)"/>
    <property type="match status" value="1"/>
</dbReference>